<dbReference type="Gene3D" id="3.40.50.1820">
    <property type="entry name" value="alpha/beta hydrolase"/>
    <property type="match status" value="1"/>
</dbReference>
<dbReference type="GO" id="GO:0016787">
    <property type="term" value="F:hydrolase activity"/>
    <property type="evidence" value="ECO:0007669"/>
    <property type="project" value="UniProtKB-KW"/>
</dbReference>
<dbReference type="EMBL" id="JADNYJ010000004">
    <property type="protein sequence ID" value="KAF8911546.1"/>
    <property type="molecule type" value="Genomic_DNA"/>
</dbReference>
<organism evidence="3 4">
    <name type="scientific">Gymnopilus junonius</name>
    <name type="common">Spectacular rustgill mushroom</name>
    <name type="synonym">Gymnopilus spectabilis subsp. junonius</name>
    <dbReference type="NCBI Taxonomy" id="109634"/>
    <lineage>
        <taxon>Eukaryota</taxon>
        <taxon>Fungi</taxon>
        <taxon>Dikarya</taxon>
        <taxon>Basidiomycota</taxon>
        <taxon>Agaricomycotina</taxon>
        <taxon>Agaricomycetes</taxon>
        <taxon>Agaricomycetidae</taxon>
        <taxon>Agaricales</taxon>
        <taxon>Agaricineae</taxon>
        <taxon>Hymenogastraceae</taxon>
        <taxon>Gymnopilus</taxon>
    </lineage>
</organism>
<dbReference type="PANTHER" id="PTHR11614">
    <property type="entry name" value="PHOSPHOLIPASE-RELATED"/>
    <property type="match status" value="1"/>
</dbReference>
<dbReference type="Proteomes" id="UP000724874">
    <property type="component" value="Unassembled WGS sequence"/>
</dbReference>
<keyword evidence="3" id="KW-0378">Hydrolase</keyword>
<dbReference type="InterPro" id="IPR029058">
    <property type="entry name" value="AB_hydrolase_fold"/>
</dbReference>
<evidence type="ECO:0000259" key="2">
    <source>
        <dbReference type="Pfam" id="PF12146"/>
    </source>
</evidence>
<evidence type="ECO:0000313" key="3">
    <source>
        <dbReference type="EMBL" id="KAF8911546.1"/>
    </source>
</evidence>
<comment type="caution">
    <text evidence="3">The sequence shown here is derived from an EMBL/GenBank/DDBJ whole genome shotgun (WGS) entry which is preliminary data.</text>
</comment>
<dbReference type="InterPro" id="IPR022742">
    <property type="entry name" value="Hydrolase_4"/>
</dbReference>
<dbReference type="AlphaFoldDB" id="A0A9P5TSL9"/>
<accession>A0A9P5TSL9</accession>
<dbReference type="SUPFAM" id="SSF53474">
    <property type="entry name" value="alpha/beta-Hydrolases"/>
    <property type="match status" value="1"/>
</dbReference>
<proteinExistence type="predicted"/>
<gene>
    <name evidence="3" type="ORF">CPB84DRAFT_1762187</name>
</gene>
<sequence length="367" mass="40700">MFLQLWTSKSLPFFRRHLPVLTYSSFTRSYLTRINMTTEQHAEHWLTGPNSTQFYARTYTPPNSPKAAVVFVHGFAEHVGRYTHFHPLLAARGIAVLAFDQRGFGLTSQDKTGKKSKHSSYGKTSWKEQMEDINWAISHARKTFEGVPLFLMGHSMGGGEVLGFAVQGEKGAYKQTLDSLKGVIATSPLILQTRPVPKLTRWVGTKVGNVLPSMLVSAAVKAKHLSHDAEFNNAYLKDPLIKQQGSLKNVSDMLSQGEVLLYNDHVHWPKKLPVLIIHGTEDKVTSHTASKDFHDKIPAEKKKISLYDGGYHELQNEPAGVKEKLAAEVAAFIEEHIYASSSPPEGVSTQGNNNEAEVLTGPSKSKL</sequence>
<dbReference type="OrthoDB" id="10249433at2759"/>
<evidence type="ECO:0000256" key="1">
    <source>
        <dbReference type="SAM" id="MobiDB-lite"/>
    </source>
</evidence>
<keyword evidence="4" id="KW-1185">Reference proteome</keyword>
<feature type="compositionally biased region" description="Polar residues" evidence="1">
    <location>
        <begin position="341"/>
        <end position="355"/>
    </location>
</feature>
<dbReference type="Pfam" id="PF12146">
    <property type="entry name" value="Hydrolase_4"/>
    <property type="match status" value="1"/>
</dbReference>
<feature type="region of interest" description="Disordered" evidence="1">
    <location>
        <begin position="341"/>
        <end position="367"/>
    </location>
</feature>
<name>A0A9P5TSL9_GYMJU</name>
<feature type="domain" description="Serine aminopeptidase S33" evidence="2">
    <location>
        <begin position="64"/>
        <end position="318"/>
    </location>
</feature>
<reference evidence="3" key="1">
    <citation type="submission" date="2020-11" db="EMBL/GenBank/DDBJ databases">
        <authorList>
            <consortium name="DOE Joint Genome Institute"/>
            <person name="Ahrendt S."/>
            <person name="Riley R."/>
            <person name="Andreopoulos W."/>
            <person name="LaButti K."/>
            <person name="Pangilinan J."/>
            <person name="Ruiz-duenas F.J."/>
            <person name="Barrasa J.M."/>
            <person name="Sanchez-Garcia M."/>
            <person name="Camarero S."/>
            <person name="Miyauchi S."/>
            <person name="Serrano A."/>
            <person name="Linde D."/>
            <person name="Babiker R."/>
            <person name="Drula E."/>
            <person name="Ayuso-Fernandez I."/>
            <person name="Pacheco R."/>
            <person name="Padilla G."/>
            <person name="Ferreira P."/>
            <person name="Barriuso J."/>
            <person name="Kellner H."/>
            <person name="Castanera R."/>
            <person name="Alfaro M."/>
            <person name="Ramirez L."/>
            <person name="Pisabarro A.G."/>
            <person name="Kuo A."/>
            <person name="Tritt A."/>
            <person name="Lipzen A."/>
            <person name="He G."/>
            <person name="Yan M."/>
            <person name="Ng V."/>
            <person name="Cullen D."/>
            <person name="Martin F."/>
            <person name="Rosso M.-N."/>
            <person name="Henrissat B."/>
            <person name="Hibbett D."/>
            <person name="Martinez A.T."/>
            <person name="Grigoriev I.V."/>
        </authorList>
    </citation>
    <scope>NUCLEOTIDE SEQUENCE</scope>
    <source>
        <strain evidence="3">AH 44721</strain>
    </source>
</reference>
<protein>
    <submittedName>
        <fullName evidence="3">Alpha/Beta hydrolase protein</fullName>
    </submittedName>
</protein>
<evidence type="ECO:0000313" key="4">
    <source>
        <dbReference type="Proteomes" id="UP000724874"/>
    </source>
</evidence>
<dbReference type="InterPro" id="IPR051044">
    <property type="entry name" value="MAG_DAG_Lipase"/>
</dbReference>